<name>A0A9D2TCL7_9FIRM</name>
<dbReference type="Proteomes" id="UP000823886">
    <property type="component" value="Unassembled WGS sequence"/>
</dbReference>
<sequence>MYNVYCDETCHLEHDNSNVMVLGAVWCPQSKLKEVNERIRQIKKRNNVSEAMEMKWTKISPAKVDLYKDLVNYFFDDDDLHFRGVIIPDKTRLNHERYHQTHDTWYYKMYFDMLKVIFSPTDNYEVYIDIKDTNSARKAKKLREVCCNSMYDFSQKVIRRLQPIRSDEVQIMQIVDVIIGAIGYENRRFPDGFVKSSAKQEVIDLIKERSGYTLRKTTLLREEKINLLSWEAGGTV</sequence>
<accession>A0A9D2TCL7</accession>
<reference evidence="1" key="2">
    <citation type="submission" date="2021-04" db="EMBL/GenBank/DDBJ databases">
        <authorList>
            <person name="Gilroy R."/>
        </authorList>
    </citation>
    <scope>NUCLEOTIDE SEQUENCE</scope>
    <source>
        <strain evidence="1">ChiBcec2-3848</strain>
    </source>
</reference>
<protein>
    <submittedName>
        <fullName evidence="1">DUF3800 domain-containing protein</fullName>
    </submittedName>
</protein>
<dbReference type="Pfam" id="PF12686">
    <property type="entry name" value="DUF3800"/>
    <property type="match status" value="1"/>
</dbReference>
<dbReference type="EMBL" id="DWVZ01000125">
    <property type="protein sequence ID" value="HJC63793.1"/>
    <property type="molecule type" value="Genomic_DNA"/>
</dbReference>
<organism evidence="1 2">
    <name type="scientific">Candidatus Blautia merdavium</name>
    <dbReference type="NCBI Taxonomy" id="2838494"/>
    <lineage>
        <taxon>Bacteria</taxon>
        <taxon>Bacillati</taxon>
        <taxon>Bacillota</taxon>
        <taxon>Clostridia</taxon>
        <taxon>Lachnospirales</taxon>
        <taxon>Lachnospiraceae</taxon>
        <taxon>Blautia</taxon>
    </lineage>
</organism>
<dbReference type="AlphaFoldDB" id="A0A9D2TCL7"/>
<evidence type="ECO:0000313" key="2">
    <source>
        <dbReference type="Proteomes" id="UP000823886"/>
    </source>
</evidence>
<proteinExistence type="predicted"/>
<dbReference type="InterPro" id="IPR024524">
    <property type="entry name" value="DUF3800"/>
</dbReference>
<reference evidence="1" key="1">
    <citation type="journal article" date="2021" name="PeerJ">
        <title>Extensive microbial diversity within the chicken gut microbiome revealed by metagenomics and culture.</title>
        <authorList>
            <person name="Gilroy R."/>
            <person name="Ravi A."/>
            <person name="Getino M."/>
            <person name="Pursley I."/>
            <person name="Horton D.L."/>
            <person name="Alikhan N.F."/>
            <person name="Baker D."/>
            <person name="Gharbi K."/>
            <person name="Hall N."/>
            <person name="Watson M."/>
            <person name="Adriaenssens E.M."/>
            <person name="Foster-Nyarko E."/>
            <person name="Jarju S."/>
            <person name="Secka A."/>
            <person name="Antonio M."/>
            <person name="Oren A."/>
            <person name="Chaudhuri R.R."/>
            <person name="La Ragione R."/>
            <person name="Hildebrand F."/>
            <person name="Pallen M.J."/>
        </authorList>
    </citation>
    <scope>NUCLEOTIDE SEQUENCE</scope>
    <source>
        <strain evidence="1">ChiBcec2-3848</strain>
    </source>
</reference>
<gene>
    <name evidence="1" type="ORF">H9753_09285</name>
</gene>
<comment type="caution">
    <text evidence="1">The sequence shown here is derived from an EMBL/GenBank/DDBJ whole genome shotgun (WGS) entry which is preliminary data.</text>
</comment>
<evidence type="ECO:0000313" key="1">
    <source>
        <dbReference type="EMBL" id="HJC63793.1"/>
    </source>
</evidence>